<dbReference type="Pfam" id="PF19054">
    <property type="entry name" value="DUF5753"/>
    <property type="match status" value="1"/>
</dbReference>
<evidence type="ECO:0000259" key="1">
    <source>
        <dbReference type="Pfam" id="PF19054"/>
    </source>
</evidence>
<comment type="caution">
    <text evidence="2">The sequence shown here is derived from an EMBL/GenBank/DDBJ whole genome shotgun (WGS) entry which is preliminary data.</text>
</comment>
<dbReference type="EMBL" id="WMLF01000101">
    <property type="protein sequence ID" value="MBB1243822.1"/>
    <property type="molecule type" value="Genomic_DNA"/>
</dbReference>
<keyword evidence="3" id="KW-1185">Reference proteome</keyword>
<protein>
    <recommendedName>
        <fullName evidence="1">DUF5753 domain-containing protein</fullName>
    </recommendedName>
</protein>
<organism evidence="2 3">
    <name type="scientific">Streptomyces durbertensis</name>
    <dbReference type="NCBI Taxonomy" id="2448886"/>
    <lineage>
        <taxon>Bacteria</taxon>
        <taxon>Bacillati</taxon>
        <taxon>Actinomycetota</taxon>
        <taxon>Actinomycetes</taxon>
        <taxon>Kitasatosporales</taxon>
        <taxon>Streptomycetaceae</taxon>
        <taxon>Streptomyces</taxon>
    </lineage>
</organism>
<evidence type="ECO:0000313" key="3">
    <source>
        <dbReference type="Proteomes" id="UP000766698"/>
    </source>
</evidence>
<gene>
    <name evidence="2" type="ORF">GL263_09655</name>
</gene>
<accession>A0ABR6EES0</accession>
<feature type="domain" description="DUF5753" evidence="1">
    <location>
        <begin position="5"/>
        <end position="63"/>
    </location>
</feature>
<evidence type="ECO:0000313" key="2">
    <source>
        <dbReference type="EMBL" id="MBB1243822.1"/>
    </source>
</evidence>
<sequence length="71" mass="7719">MGGMLPFTLYGFPPPAKLEVVLLEHYTSHAYLEAAEDTAHYDDVFNHLRASALSARKSEELIAGIAGELAT</sequence>
<proteinExistence type="predicted"/>
<dbReference type="Proteomes" id="UP000766698">
    <property type="component" value="Unassembled WGS sequence"/>
</dbReference>
<reference evidence="3" key="1">
    <citation type="journal article" date="2020" name="Syst. Appl. Microbiol.">
        <title>Streptomyces alkaliterrae sp. nov., isolated from an alkaline soil, and emended descriptions of Streptomyces alkaliphilus, Streptomyces calidiresistens and Streptomyces durbertensis.</title>
        <authorList>
            <person name="Swiecimska M."/>
            <person name="Golinska P."/>
            <person name="Nouioui I."/>
            <person name="Wypij M."/>
            <person name="Rai M."/>
            <person name="Sangal V."/>
            <person name="Goodfellow M."/>
        </authorList>
    </citation>
    <scope>NUCLEOTIDE SEQUENCE [LARGE SCALE GENOMIC DNA]</scope>
    <source>
        <strain evidence="3">DSM 104538</strain>
    </source>
</reference>
<dbReference type="InterPro" id="IPR043917">
    <property type="entry name" value="DUF5753"/>
</dbReference>
<name>A0ABR6EES0_9ACTN</name>